<dbReference type="Proteomes" id="UP000243498">
    <property type="component" value="Unassembled WGS sequence"/>
</dbReference>
<proteinExistence type="predicted"/>
<protein>
    <submittedName>
        <fullName evidence="2">Uncharacterized protein</fullName>
    </submittedName>
</protein>
<dbReference type="STRING" id="1081105.A0A167DPA9"/>
<name>A0A167DPA9_METRR</name>
<feature type="region of interest" description="Disordered" evidence="1">
    <location>
        <begin position="540"/>
        <end position="563"/>
    </location>
</feature>
<dbReference type="EMBL" id="AZHC01000013">
    <property type="protein sequence ID" value="OAA42670.1"/>
    <property type="molecule type" value="Genomic_DNA"/>
</dbReference>
<comment type="caution">
    <text evidence="2">The sequence shown here is derived from an EMBL/GenBank/DDBJ whole genome shotgun (WGS) entry which is preliminary data.</text>
</comment>
<evidence type="ECO:0000256" key="1">
    <source>
        <dbReference type="SAM" id="MobiDB-lite"/>
    </source>
</evidence>
<feature type="region of interest" description="Disordered" evidence="1">
    <location>
        <begin position="1"/>
        <end position="51"/>
    </location>
</feature>
<dbReference type="OrthoDB" id="4939587at2759"/>
<organism evidence="2 3">
    <name type="scientific">Metarhizium rileyi (strain RCEF 4871)</name>
    <name type="common">Nomuraea rileyi</name>
    <dbReference type="NCBI Taxonomy" id="1649241"/>
    <lineage>
        <taxon>Eukaryota</taxon>
        <taxon>Fungi</taxon>
        <taxon>Dikarya</taxon>
        <taxon>Ascomycota</taxon>
        <taxon>Pezizomycotina</taxon>
        <taxon>Sordariomycetes</taxon>
        <taxon>Hypocreomycetidae</taxon>
        <taxon>Hypocreales</taxon>
        <taxon>Clavicipitaceae</taxon>
        <taxon>Metarhizium</taxon>
    </lineage>
</organism>
<gene>
    <name evidence="2" type="ORF">NOR_04801</name>
</gene>
<evidence type="ECO:0000313" key="3">
    <source>
        <dbReference type="Proteomes" id="UP000243498"/>
    </source>
</evidence>
<sequence length="645" mass="73313">MVDDCCPPSHQKEAQSSSSRPSPVEAWLESVGTNCQRNDPRNDDDFLGLPLDETESQQTPYLLFDHQLDKGWRRTWTYSPELFVPTSPYLQDNLDVAYGQKPGDPDLDLPLSSSRSVWEKSRDHFDPVAGLDKRSIREEFHRQPRRKTRDNRYDTNTKHQTLEGKIHTDDKLARRRGVHKTSPKQKVRSGKEIMKKFATDAINKEYIVMKPQVVGESLPEDRRRWRKNTALTDLSFHQFELGLSNTRLSTFDAADIDSRSRRSTIQPESAALSPVEGISQEDLGDGLSLNHNPLASVPDPITTRLSHACTSFRGNEVDSESAASLVRAASPRLKIETAQNADSPSPVWQKSQHKPHIRFTHPRRYNMDNSPSMRSPGQLELSCLSSPPPMKDQNINETLSPELYNNSGFVPQLRSSDLSRADLGHLCHKHDRARYDDGTYYGDELMMSELVSPQFHQARDSSGDVTARRSPRLQFTAFQSPVMQGKVGVEGQSSRRFAHDGSQWVRGDEFAHDLTPLLRTEPVSPTSWAESIFPCIGLSRRQTDHRPGPSTSTSMQFSMEQPPNWHASGTSEMIYVKDDEVSPHVFSTRRRRNRISSDTFNGTRHVVKKQKPVSRQRFPGWKEGERSAQTMRVGVALDYEMRNRD</sequence>
<feature type="compositionally biased region" description="Polar residues" evidence="1">
    <location>
        <begin position="549"/>
        <end position="563"/>
    </location>
</feature>
<dbReference type="AlphaFoldDB" id="A0A167DPA9"/>
<accession>A0A167DPA9</accession>
<evidence type="ECO:0000313" key="2">
    <source>
        <dbReference type="EMBL" id="OAA42670.1"/>
    </source>
</evidence>
<reference evidence="2 3" key="1">
    <citation type="journal article" date="2016" name="Genome Biol. Evol.">
        <title>Divergent and convergent evolution of fungal pathogenicity.</title>
        <authorList>
            <person name="Shang Y."/>
            <person name="Xiao G."/>
            <person name="Zheng P."/>
            <person name="Cen K."/>
            <person name="Zhan S."/>
            <person name="Wang C."/>
        </authorList>
    </citation>
    <scope>NUCLEOTIDE SEQUENCE [LARGE SCALE GENOMIC DNA]</scope>
    <source>
        <strain evidence="2 3">RCEF 4871</strain>
    </source>
</reference>
<keyword evidence="3" id="KW-1185">Reference proteome</keyword>